<dbReference type="Pfam" id="PF13720">
    <property type="entry name" value="Acetyltransf_11"/>
    <property type="match status" value="1"/>
</dbReference>
<gene>
    <name evidence="8" type="primary">lpxA</name>
    <name evidence="10" type="ORF">SAMN03080618_01061</name>
</gene>
<dbReference type="HAMAP" id="MF_00387">
    <property type="entry name" value="LpxA"/>
    <property type="match status" value="1"/>
</dbReference>
<dbReference type="UniPathway" id="UPA00359">
    <property type="reaction ID" value="UER00477"/>
</dbReference>
<reference evidence="11" key="1">
    <citation type="submission" date="2016-10" db="EMBL/GenBank/DDBJ databases">
        <authorList>
            <person name="Varghese N."/>
            <person name="Submissions S."/>
        </authorList>
    </citation>
    <scope>NUCLEOTIDE SEQUENCE [LARGE SCALE GENOMIC DNA]</scope>
    <source>
        <strain evidence="11">DSM 21857</strain>
    </source>
</reference>
<dbReference type="EMBL" id="FORF01000005">
    <property type="protein sequence ID" value="SFI67737.1"/>
    <property type="molecule type" value="Genomic_DNA"/>
</dbReference>
<dbReference type="RefSeq" id="WP_091519506.1">
    <property type="nucleotide sequence ID" value="NZ_FORF01000005.1"/>
</dbReference>
<dbReference type="GO" id="GO:0008780">
    <property type="term" value="F:acyl-[acyl-carrier-protein]-UDP-N-acetylglucosamine O-acyltransferase activity"/>
    <property type="evidence" value="ECO:0007669"/>
    <property type="project" value="UniProtKB-UniRule"/>
</dbReference>
<dbReference type="PROSITE" id="PS00101">
    <property type="entry name" value="HEXAPEP_TRANSFERASES"/>
    <property type="match status" value="1"/>
</dbReference>
<dbReference type="InterPro" id="IPR018357">
    <property type="entry name" value="Hexapep_transf_CS"/>
</dbReference>
<sequence length="272" mass="28269">MAEPLIHPSSVVEDGAQIGAGVQIGPFCHVGSKVVLGEGVQLVAHVSISGETTIGAGTKVYPYAALGGPPQDLKHKDGPSRLIIGSNCTIREGVSMNSGTDYGRQETRVGDNCFFLAYSHVGHDCIVGNNVTMTNGALLAGHCEIGDHVIIGGGSAVHQSTRIGHRAFVGGMTGVTGDLIPYGMVTGNRARLRGFNIVGLKRAGMTRSDLQTLREAYRRIFESGGSIVANAEASRADFSDNIPATEIIDFLTSAGKRPLIVPAGGSAGDETE</sequence>
<evidence type="ECO:0000259" key="9">
    <source>
        <dbReference type="Pfam" id="PF13720"/>
    </source>
</evidence>
<dbReference type="InterPro" id="IPR010137">
    <property type="entry name" value="Lipid_A_LpxA"/>
</dbReference>
<dbReference type="InterPro" id="IPR037157">
    <property type="entry name" value="Acetyltransf_C_sf"/>
</dbReference>
<evidence type="ECO:0000256" key="2">
    <source>
        <dbReference type="ARBA" id="ARBA00022516"/>
    </source>
</evidence>
<dbReference type="OrthoDB" id="9807278at2"/>
<dbReference type="STRING" id="1121003.SAMN03080618_01061"/>
<accession>A0A1I3K5G4</accession>
<evidence type="ECO:0000256" key="7">
    <source>
        <dbReference type="ARBA" id="ARBA00023315"/>
    </source>
</evidence>
<organism evidence="10 11">
    <name type="scientific">Aquamicrobium aerolatum DSM 21857</name>
    <dbReference type="NCBI Taxonomy" id="1121003"/>
    <lineage>
        <taxon>Bacteria</taxon>
        <taxon>Pseudomonadati</taxon>
        <taxon>Pseudomonadota</taxon>
        <taxon>Alphaproteobacteria</taxon>
        <taxon>Hyphomicrobiales</taxon>
        <taxon>Phyllobacteriaceae</taxon>
        <taxon>Aerobium</taxon>
    </lineage>
</organism>
<evidence type="ECO:0000256" key="6">
    <source>
        <dbReference type="ARBA" id="ARBA00023098"/>
    </source>
</evidence>
<dbReference type="Gene3D" id="2.160.10.10">
    <property type="entry name" value="Hexapeptide repeat proteins"/>
    <property type="match status" value="1"/>
</dbReference>
<dbReference type="InterPro" id="IPR011004">
    <property type="entry name" value="Trimer_LpxA-like_sf"/>
</dbReference>
<dbReference type="Proteomes" id="UP000242763">
    <property type="component" value="Unassembled WGS sequence"/>
</dbReference>
<evidence type="ECO:0000256" key="3">
    <source>
        <dbReference type="ARBA" id="ARBA00022556"/>
    </source>
</evidence>
<evidence type="ECO:0000256" key="8">
    <source>
        <dbReference type="HAMAP-Rule" id="MF_00387"/>
    </source>
</evidence>
<protein>
    <recommendedName>
        <fullName evidence="8">Acyl-[acyl-carrier-protein]--UDP-N-acetylglucosamine O-acyltransferase</fullName>
        <shortName evidence="8">UDP-N-acetylglucosamine acyltransferase</shortName>
        <ecNumber evidence="8">2.3.1.129</ecNumber>
    </recommendedName>
</protein>
<dbReference type="GO" id="GO:0016020">
    <property type="term" value="C:membrane"/>
    <property type="evidence" value="ECO:0007669"/>
    <property type="project" value="GOC"/>
</dbReference>
<dbReference type="PANTHER" id="PTHR43480:SF1">
    <property type="entry name" value="ACYL-[ACYL-CARRIER-PROTEIN]--UDP-N-ACETYLGLUCOSAMINE O-ACYLTRANSFERASE, MITOCHONDRIAL-RELATED"/>
    <property type="match status" value="1"/>
</dbReference>
<keyword evidence="4 8" id="KW-0808">Transferase</keyword>
<comment type="similarity">
    <text evidence="8">Belongs to the transferase hexapeptide repeat family. LpxA subfamily.</text>
</comment>
<dbReference type="Gene3D" id="1.20.1180.10">
    <property type="entry name" value="Udp N-acetylglucosamine O-acyltransferase, C-terminal domain"/>
    <property type="match status" value="1"/>
</dbReference>
<name>A0A1I3K5G4_9HYPH</name>
<dbReference type="SUPFAM" id="SSF51161">
    <property type="entry name" value="Trimeric LpxA-like enzymes"/>
    <property type="match status" value="1"/>
</dbReference>
<dbReference type="InterPro" id="IPR029098">
    <property type="entry name" value="Acetyltransf_C"/>
</dbReference>
<keyword evidence="6 8" id="KW-0443">Lipid metabolism</keyword>
<dbReference type="NCBIfam" id="NF003657">
    <property type="entry name" value="PRK05289.1"/>
    <property type="match status" value="1"/>
</dbReference>
<comment type="subcellular location">
    <subcellularLocation>
        <location evidence="8">Cytoplasm</location>
    </subcellularLocation>
</comment>
<dbReference type="PANTHER" id="PTHR43480">
    <property type="entry name" value="ACYL-[ACYL-CARRIER-PROTEIN]--UDP-N-ACETYLGLUCOSAMINE O-ACYLTRANSFERASE"/>
    <property type="match status" value="1"/>
</dbReference>
<evidence type="ECO:0000256" key="5">
    <source>
        <dbReference type="ARBA" id="ARBA00022737"/>
    </source>
</evidence>
<comment type="subunit">
    <text evidence="8">Homotrimer.</text>
</comment>
<keyword evidence="11" id="KW-1185">Reference proteome</keyword>
<dbReference type="CDD" id="cd03351">
    <property type="entry name" value="LbH_UDP-GlcNAc_AT"/>
    <property type="match status" value="1"/>
</dbReference>
<dbReference type="Pfam" id="PF00132">
    <property type="entry name" value="Hexapep"/>
    <property type="match status" value="2"/>
</dbReference>
<evidence type="ECO:0000313" key="11">
    <source>
        <dbReference type="Proteomes" id="UP000242763"/>
    </source>
</evidence>
<dbReference type="PIRSF" id="PIRSF000456">
    <property type="entry name" value="UDP-GlcNAc_acltr"/>
    <property type="match status" value="1"/>
</dbReference>
<evidence type="ECO:0000256" key="1">
    <source>
        <dbReference type="ARBA" id="ARBA00022490"/>
    </source>
</evidence>
<dbReference type="AlphaFoldDB" id="A0A1I3K5G4"/>
<comment type="pathway">
    <text evidence="8">Glycolipid biosynthesis; lipid IV(A) biosynthesis; lipid IV(A) from (3R)-3-hydroxytetradecanoyl-[acyl-carrier-protein] and UDP-N-acetyl-alpha-D-glucosamine: step 1/6.</text>
</comment>
<keyword evidence="7 8" id="KW-0012">Acyltransferase</keyword>
<evidence type="ECO:0000313" key="10">
    <source>
        <dbReference type="EMBL" id="SFI67737.1"/>
    </source>
</evidence>
<comment type="catalytic activity">
    <reaction evidence="8">
        <text>a (3R)-hydroxyacyl-[ACP] + UDP-N-acetyl-alpha-D-glucosamine = a UDP-3-O-[(3R)-3-hydroxyacyl]-N-acetyl-alpha-D-glucosamine + holo-[ACP]</text>
        <dbReference type="Rhea" id="RHEA:67812"/>
        <dbReference type="Rhea" id="RHEA-COMP:9685"/>
        <dbReference type="Rhea" id="RHEA-COMP:9945"/>
        <dbReference type="ChEBI" id="CHEBI:57705"/>
        <dbReference type="ChEBI" id="CHEBI:64479"/>
        <dbReference type="ChEBI" id="CHEBI:78827"/>
        <dbReference type="ChEBI" id="CHEBI:173225"/>
        <dbReference type="EC" id="2.3.1.129"/>
    </reaction>
</comment>
<keyword evidence="1 8" id="KW-0963">Cytoplasm</keyword>
<evidence type="ECO:0000256" key="4">
    <source>
        <dbReference type="ARBA" id="ARBA00022679"/>
    </source>
</evidence>
<dbReference type="GO" id="GO:0009245">
    <property type="term" value="P:lipid A biosynthetic process"/>
    <property type="evidence" value="ECO:0007669"/>
    <property type="project" value="UniProtKB-UniRule"/>
</dbReference>
<dbReference type="InterPro" id="IPR001451">
    <property type="entry name" value="Hexapep"/>
</dbReference>
<keyword evidence="3 8" id="KW-0441">Lipid A biosynthesis</keyword>
<comment type="function">
    <text evidence="8">Involved in the biosynthesis of lipid A, a phosphorylated glycolipid that anchors the lipopolysaccharide to the outer membrane of the cell.</text>
</comment>
<proteinExistence type="inferred from homology"/>
<keyword evidence="2 8" id="KW-0444">Lipid biosynthesis</keyword>
<dbReference type="NCBIfam" id="TIGR01852">
    <property type="entry name" value="lipid_A_lpxA"/>
    <property type="match status" value="1"/>
</dbReference>
<feature type="domain" description="UDP N-acetylglucosamine O-acyltransferase C-terminal" evidence="9">
    <location>
        <begin position="178"/>
        <end position="257"/>
    </location>
</feature>
<dbReference type="GO" id="GO:0005737">
    <property type="term" value="C:cytoplasm"/>
    <property type="evidence" value="ECO:0007669"/>
    <property type="project" value="UniProtKB-SubCell"/>
</dbReference>
<keyword evidence="5 8" id="KW-0677">Repeat</keyword>
<dbReference type="EC" id="2.3.1.129" evidence="8"/>